<name>A0A1I0L552_9BACT</name>
<feature type="domain" description="YdhG-like" evidence="2">
    <location>
        <begin position="34"/>
        <end position="138"/>
    </location>
</feature>
<dbReference type="RefSeq" id="WP_093525052.1">
    <property type="nucleotide sequence ID" value="NZ_FOIJ01000018.1"/>
</dbReference>
<protein>
    <recommendedName>
        <fullName evidence="2">YdhG-like domain-containing protein</fullName>
    </recommendedName>
</protein>
<keyword evidence="4" id="KW-1185">Reference proteome</keyword>
<evidence type="ECO:0000259" key="2">
    <source>
        <dbReference type="Pfam" id="PF08818"/>
    </source>
</evidence>
<evidence type="ECO:0000256" key="1">
    <source>
        <dbReference type="SAM" id="MobiDB-lite"/>
    </source>
</evidence>
<organism evidence="3 4">
    <name type="scientific">Stigmatella erecta</name>
    <dbReference type="NCBI Taxonomy" id="83460"/>
    <lineage>
        <taxon>Bacteria</taxon>
        <taxon>Pseudomonadati</taxon>
        <taxon>Myxococcota</taxon>
        <taxon>Myxococcia</taxon>
        <taxon>Myxococcales</taxon>
        <taxon>Cystobacterineae</taxon>
        <taxon>Archangiaceae</taxon>
        <taxon>Stigmatella</taxon>
    </lineage>
</organism>
<sequence>MKPKSPKPKPPRAPRGQPPDSVDAFMEGLSHPLKAEIEAVRAIIRGADKRIGEAIKWNAPSFLTQEHFATLKLHPPKAVQVVFHTGAKVKADARPLKIDDPSGLLKWAAPDRAVATFASMKDIQAHKAALVALVRQWLAQTSMTSPGACVTSMKPPRSPASGR</sequence>
<dbReference type="Pfam" id="PF08818">
    <property type="entry name" value="DUF1801"/>
    <property type="match status" value="1"/>
</dbReference>
<reference evidence="4" key="1">
    <citation type="submission" date="2016-10" db="EMBL/GenBank/DDBJ databases">
        <authorList>
            <person name="Varghese N."/>
            <person name="Submissions S."/>
        </authorList>
    </citation>
    <scope>NUCLEOTIDE SEQUENCE [LARGE SCALE GENOMIC DNA]</scope>
    <source>
        <strain evidence="4">DSM 16858</strain>
    </source>
</reference>
<proteinExistence type="predicted"/>
<dbReference type="EMBL" id="FOIJ01000018">
    <property type="protein sequence ID" value="SEU34028.1"/>
    <property type="molecule type" value="Genomic_DNA"/>
</dbReference>
<dbReference type="SUPFAM" id="SSF159888">
    <property type="entry name" value="YdhG-like"/>
    <property type="match status" value="1"/>
</dbReference>
<dbReference type="InterPro" id="IPR014922">
    <property type="entry name" value="YdhG-like"/>
</dbReference>
<dbReference type="Proteomes" id="UP000199181">
    <property type="component" value="Unassembled WGS sequence"/>
</dbReference>
<evidence type="ECO:0000313" key="3">
    <source>
        <dbReference type="EMBL" id="SEU34028.1"/>
    </source>
</evidence>
<dbReference type="AlphaFoldDB" id="A0A1I0L552"/>
<evidence type="ECO:0000313" key="4">
    <source>
        <dbReference type="Proteomes" id="UP000199181"/>
    </source>
</evidence>
<feature type="compositionally biased region" description="Basic residues" evidence="1">
    <location>
        <begin position="1"/>
        <end position="12"/>
    </location>
</feature>
<feature type="region of interest" description="Disordered" evidence="1">
    <location>
        <begin position="1"/>
        <end position="23"/>
    </location>
</feature>
<accession>A0A1I0L552</accession>
<gene>
    <name evidence="3" type="ORF">SAMN05443639_11849</name>
</gene>